<dbReference type="InterPro" id="IPR048799">
    <property type="entry name" value="P68_RBP_TagC-like_beta-prop"/>
</dbReference>
<name>A0A229UJV6_9BACL</name>
<feature type="domain" description="P68 RBP/TagC-like beta-propeller" evidence="1">
    <location>
        <begin position="73"/>
        <end position="346"/>
    </location>
</feature>
<evidence type="ECO:0000313" key="3">
    <source>
        <dbReference type="Proteomes" id="UP000215509"/>
    </source>
</evidence>
<organism evidence="2 3">
    <name type="scientific">Paenibacillus rigui</name>
    <dbReference type="NCBI Taxonomy" id="554312"/>
    <lineage>
        <taxon>Bacteria</taxon>
        <taxon>Bacillati</taxon>
        <taxon>Bacillota</taxon>
        <taxon>Bacilli</taxon>
        <taxon>Bacillales</taxon>
        <taxon>Paenibacillaceae</taxon>
        <taxon>Paenibacillus</taxon>
    </lineage>
</organism>
<dbReference type="EMBL" id="NMQW01000039">
    <property type="protein sequence ID" value="OXM83676.1"/>
    <property type="molecule type" value="Genomic_DNA"/>
</dbReference>
<gene>
    <name evidence="2" type="ORF">CF651_24035</name>
</gene>
<sequence>MNNVREKGMQVFRKLVGGNRRVRLAAVVTVFTLLLSVVPGVQAAKSPLHSKMFDLSEPAAELIGDQELHNGTVMQSFAIDNVNRHMYIVQLMAGGQQLPDESAPVKGAARDLNGDLALTKLDMSGNKLGYMFLKGFGHGVQIGVETVGDTAYLWTETDSVAEKDGHGWGTQLARFAFEDGKVLTPGSPELEKFSLVEGADRTTVNIDPANGLLTMRYRINNAFHYGVYELEKVKRHVYEPVADVLQPSVGTFQGFASYGGYLYLLEGDAFGSNGSTAPTGNTKITAVSLNTGEVVDKQLISAGDSLTYREPEGMAIHLPDASHPQKAELTFGFASSFTPLRLANIYTIDRLLPEQAILNNKQN</sequence>
<evidence type="ECO:0000259" key="1">
    <source>
        <dbReference type="Pfam" id="PF21311"/>
    </source>
</evidence>
<comment type="caution">
    <text evidence="2">The sequence shown here is derived from an EMBL/GenBank/DDBJ whole genome shotgun (WGS) entry which is preliminary data.</text>
</comment>
<protein>
    <submittedName>
        <fullName evidence="2">Tat pathway signal sequence domain protein</fullName>
    </submittedName>
</protein>
<keyword evidence="3" id="KW-1185">Reference proteome</keyword>
<accession>A0A229UJV6</accession>
<reference evidence="2 3" key="1">
    <citation type="submission" date="2017-07" db="EMBL/GenBank/DDBJ databases">
        <title>Genome sequencing and assembly of Paenibacillus rigui.</title>
        <authorList>
            <person name="Mayilraj S."/>
        </authorList>
    </citation>
    <scope>NUCLEOTIDE SEQUENCE [LARGE SCALE GENOMIC DNA]</scope>
    <source>
        <strain evidence="2 3">JCM 16352</strain>
    </source>
</reference>
<dbReference type="AlphaFoldDB" id="A0A229UJV6"/>
<dbReference type="Proteomes" id="UP000215509">
    <property type="component" value="Unassembled WGS sequence"/>
</dbReference>
<dbReference type="OrthoDB" id="3968810at2"/>
<proteinExistence type="predicted"/>
<evidence type="ECO:0000313" key="2">
    <source>
        <dbReference type="EMBL" id="OXM83676.1"/>
    </source>
</evidence>
<dbReference type="RefSeq" id="WP_094017434.1">
    <property type="nucleotide sequence ID" value="NZ_NMQW01000039.1"/>
</dbReference>
<dbReference type="Pfam" id="PF21311">
    <property type="entry name" value="Phage_RBD_prop"/>
    <property type="match status" value="1"/>
</dbReference>